<accession>A0ABY0RPX5</accession>
<dbReference type="EMBL" id="LT629708">
    <property type="protein sequence ID" value="SDO35914.1"/>
    <property type="molecule type" value="Genomic_DNA"/>
</dbReference>
<gene>
    <name evidence="1" type="ORF">SAMN04490184_0364</name>
</gene>
<evidence type="ECO:0000313" key="2">
    <source>
        <dbReference type="Proteomes" id="UP000182654"/>
    </source>
</evidence>
<proteinExistence type="predicted"/>
<sequence length="59" mass="6964">MIEYPTVQSRVLEAETAALVWNQGSRYIQDEPQSNKLESSWFYLSDTSLNDWLKARRKL</sequence>
<reference evidence="1 2" key="1">
    <citation type="submission" date="2016-10" db="EMBL/GenBank/DDBJ databases">
        <authorList>
            <person name="Varghese N."/>
            <person name="Submissions S."/>
        </authorList>
    </citation>
    <scope>NUCLEOTIDE SEQUENCE [LARGE SCALE GENOMIC DNA]</scope>
    <source>
        <strain evidence="1 2">BS2774</strain>
    </source>
</reference>
<keyword evidence="2" id="KW-1185">Reference proteome</keyword>
<evidence type="ECO:0000313" key="1">
    <source>
        <dbReference type="EMBL" id="SDO35914.1"/>
    </source>
</evidence>
<dbReference type="Proteomes" id="UP000182654">
    <property type="component" value="Chromosome I"/>
</dbReference>
<organism evidence="1 2">
    <name type="scientific">Pseudomonas extremorientalis</name>
    <dbReference type="NCBI Taxonomy" id="169669"/>
    <lineage>
        <taxon>Bacteria</taxon>
        <taxon>Pseudomonadati</taxon>
        <taxon>Pseudomonadota</taxon>
        <taxon>Gammaproteobacteria</taxon>
        <taxon>Pseudomonadales</taxon>
        <taxon>Pseudomonadaceae</taxon>
        <taxon>Pseudomonas</taxon>
    </lineage>
</organism>
<protein>
    <submittedName>
        <fullName evidence="1">Uncharacterized protein</fullName>
    </submittedName>
</protein>
<name>A0ABY0RPX5_9PSED</name>